<dbReference type="Pfam" id="PF04117">
    <property type="entry name" value="Mpv17_PMP22"/>
    <property type="match status" value="1"/>
</dbReference>
<dbReference type="InterPro" id="IPR007248">
    <property type="entry name" value="Mpv17_PMP22"/>
</dbReference>
<evidence type="ECO:0000256" key="3">
    <source>
        <dbReference type="ARBA" id="ARBA00022692"/>
    </source>
</evidence>
<evidence type="ECO:0000313" key="7">
    <source>
        <dbReference type="EMBL" id="CAE0682965.1"/>
    </source>
</evidence>
<accession>A0A7S4E0U7</accession>
<sequence length="212" mass="23888">MPLGRFSAFARRYTAIAGGLTLGGRYLVGDTFTQMVIERVDRKDYSPRRSVCFMVFGSIMGAGPMTWWFARFLPTCYTSLPRWPAIVARSLTDCWTLMPFFYFPIFYQVKEAVHWDGVMPMQKIPVVAWEKYKTGFFSDLKSTTQVCFPMNMILFSSVPDHVRVPAMSVLGFVWVLSLSMRRGKQQTLEEIDGAKHATGELIAAGGASSDSS</sequence>
<organism evidence="7">
    <name type="scientific">Lotharella globosa</name>
    <dbReference type="NCBI Taxonomy" id="91324"/>
    <lineage>
        <taxon>Eukaryota</taxon>
        <taxon>Sar</taxon>
        <taxon>Rhizaria</taxon>
        <taxon>Cercozoa</taxon>
        <taxon>Chlorarachniophyceae</taxon>
        <taxon>Lotharella</taxon>
    </lineage>
</organism>
<protein>
    <submittedName>
        <fullName evidence="7">Uncharacterized protein</fullName>
    </submittedName>
</protein>
<comment type="similarity">
    <text evidence="2">Belongs to the peroxisomal membrane protein PXMP2/4 family.</text>
</comment>
<evidence type="ECO:0000256" key="4">
    <source>
        <dbReference type="ARBA" id="ARBA00022989"/>
    </source>
</evidence>
<evidence type="ECO:0000256" key="6">
    <source>
        <dbReference type="SAM" id="Phobius"/>
    </source>
</evidence>
<dbReference type="GO" id="GO:0016020">
    <property type="term" value="C:membrane"/>
    <property type="evidence" value="ECO:0007669"/>
    <property type="project" value="UniProtKB-SubCell"/>
</dbReference>
<keyword evidence="5 6" id="KW-0472">Membrane</keyword>
<keyword evidence="4 6" id="KW-1133">Transmembrane helix</keyword>
<comment type="subcellular location">
    <subcellularLocation>
        <location evidence="1">Membrane</location>
        <topology evidence="1">Multi-pass membrane protein</topology>
    </subcellularLocation>
</comment>
<name>A0A7S4E0U7_9EUKA</name>
<feature type="transmembrane region" description="Helical" evidence="6">
    <location>
        <begin position="51"/>
        <end position="70"/>
    </location>
</feature>
<evidence type="ECO:0000256" key="2">
    <source>
        <dbReference type="ARBA" id="ARBA00006824"/>
    </source>
</evidence>
<evidence type="ECO:0000256" key="5">
    <source>
        <dbReference type="ARBA" id="ARBA00023136"/>
    </source>
</evidence>
<proteinExistence type="inferred from homology"/>
<dbReference type="AlphaFoldDB" id="A0A7S4E0U7"/>
<keyword evidence="3 6" id="KW-0812">Transmembrane</keyword>
<dbReference type="EMBL" id="HBIV01050377">
    <property type="protein sequence ID" value="CAE0682965.1"/>
    <property type="molecule type" value="Transcribed_RNA"/>
</dbReference>
<gene>
    <name evidence="7" type="ORF">LGLO00237_LOCUS34753</name>
</gene>
<reference evidence="7" key="1">
    <citation type="submission" date="2021-01" db="EMBL/GenBank/DDBJ databases">
        <authorList>
            <person name="Corre E."/>
            <person name="Pelletier E."/>
            <person name="Niang G."/>
            <person name="Scheremetjew M."/>
            <person name="Finn R."/>
            <person name="Kale V."/>
            <person name="Holt S."/>
            <person name="Cochrane G."/>
            <person name="Meng A."/>
            <person name="Brown T."/>
            <person name="Cohen L."/>
        </authorList>
    </citation>
    <scope>NUCLEOTIDE SEQUENCE</scope>
    <source>
        <strain evidence="7">CCCM811</strain>
    </source>
</reference>
<evidence type="ECO:0000256" key="1">
    <source>
        <dbReference type="ARBA" id="ARBA00004141"/>
    </source>
</evidence>